<dbReference type="PANTHER" id="PTHR43333">
    <property type="entry name" value="2-HACID_DH_C DOMAIN-CONTAINING PROTEIN"/>
    <property type="match status" value="1"/>
</dbReference>
<keyword evidence="6" id="KW-1185">Reference proteome</keyword>
<accession>A0A495XZS0</accession>
<dbReference type="PANTHER" id="PTHR43333:SF1">
    <property type="entry name" value="D-ISOMER SPECIFIC 2-HYDROXYACID DEHYDROGENASE NAD-BINDING DOMAIN-CONTAINING PROTEIN"/>
    <property type="match status" value="1"/>
</dbReference>
<keyword evidence="1" id="KW-0560">Oxidoreductase</keyword>
<dbReference type="SUPFAM" id="SSF51735">
    <property type="entry name" value="NAD(P)-binding Rossmann-fold domains"/>
    <property type="match status" value="1"/>
</dbReference>
<dbReference type="EMBL" id="JACHVT010000006">
    <property type="protein sequence ID" value="MBB2987841.1"/>
    <property type="molecule type" value="Genomic_DNA"/>
</dbReference>
<dbReference type="GO" id="GO:0051287">
    <property type="term" value="F:NAD binding"/>
    <property type="evidence" value="ECO:0007669"/>
    <property type="project" value="InterPro"/>
</dbReference>
<comment type="caution">
    <text evidence="5">The sequence shown here is derived from an EMBL/GenBank/DDBJ whole genome shotgun (WGS) entry which is preliminary data.</text>
</comment>
<dbReference type="AlphaFoldDB" id="A0A495XZS0"/>
<organism evidence="5 6">
    <name type="scientific">Terracoccus luteus</name>
    <dbReference type="NCBI Taxonomy" id="53356"/>
    <lineage>
        <taxon>Bacteria</taxon>
        <taxon>Bacillati</taxon>
        <taxon>Actinomycetota</taxon>
        <taxon>Actinomycetes</taxon>
        <taxon>Micrococcales</taxon>
        <taxon>Intrasporangiaceae</taxon>
        <taxon>Terracoccus</taxon>
    </lineage>
</organism>
<dbReference type="GO" id="GO:0016616">
    <property type="term" value="F:oxidoreductase activity, acting on the CH-OH group of donors, NAD or NADP as acceptor"/>
    <property type="evidence" value="ECO:0007669"/>
    <property type="project" value="UniProtKB-ARBA"/>
</dbReference>
<feature type="domain" description="D-isomer specific 2-hydroxyacid dehydrogenase NAD-binding" evidence="3">
    <location>
        <begin position="116"/>
        <end position="283"/>
    </location>
</feature>
<dbReference type="Gene3D" id="3.40.50.720">
    <property type="entry name" value="NAD(P)-binding Rossmann-like Domain"/>
    <property type="match status" value="2"/>
</dbReference>
<sequence>MTPDAPAPSRDDSVRATVCLPDENAVDLLGDVPDGVRVVVWDGTGPHPDGLADTTFWVPQVEDSDDLEAKFEAMPRVEVVQLTSAGVEDVVGHVPDGVRLCDARGVHGSSVAELVLALVLATYRRLPHFIDAQREGEWSLVQGEDLRDKRVLVVGAGDLGEQTARRLEAFDAVPTLVARTARDGVHSTDELPELLPEADVVVLTLPLTPQTTGLVDAAFLARMPRGALLVNVARGKVVDTAALLAELESGRLRAALDVVEPEPLPAGHPLWSAPGLVLTPHAAGHVSAAGPRAFALVREQLRRFVEGEPLENVVEGDY</sequence>
<dbReference type="Proteomes" id="UP000278440">
    <property type="component" value="Unassembled WGS sequence"/>
</dbReference>
<dbReference type="PROSITE" id="PS00671">
    <property type="entry name" value="D_2_HYDROXYACID_DH_3"/>
    <property type="match status" value="1"/>
</dbReference>
<dbReference type="InterPro" id="IPR029753">
    <property type="entry name" value="D-isomer_DH_CS"/>
</dbReference>
<dbReference type="RefSeq" id="WP_245963542.1">
    <property type="nucleotide sequence ID" value="NZ_JACHVT010000006.1"/>
</dbReference>
<evidence type="ECO:0000313" key="6">
    <source>
        <dbReference type="Proteomes" id="UP000278440"/>
    </source>
</evidence>
<proteinExistence type="predicted"/>
<evidence type="ECO:0000313" key="7">
    <source>
        <dbReference type="Proteomes" id="UP000590811"/>
    </source>
</evidence>
<evidence type="ECO:0000313" key="5">
    <source>
        <dbReference type="EMBL" id="RKT78226.1"/>
    </source>
</evidence>
<reference evidence="4 7" key="2">
    <citation type="submission" date="2020-08" db="EMBL/GenBank/DDBJ databases">
        <title>Genomic Encyclopedia of Type Strains, Phase IV (KMG-V): Genome sequencing to study the core and pangenomes of soil and plant-associated prokaryotes.</title>
        <authorList>
            <person name="Whitman W."/>
        </authorList>
    </citation>
    <scope>NUCLEOTIDE SEQUENCE [LARGE SCALE GENOMIC DNA]</scope>
    <source>
        <strain evidence="4 7">B3ACCR2</strain>
    </source>
</reference>
<dbReference type="Proteomes" id="UP000590811">
    <property type="component" value="Unassembled WGS sequence"/>
</dbReference>
<dbReference type="EMBL" id="RBXT01000001">
    <property type="protein sequence ID" value="RKT78226.1"/>
    <property type="molecule type" value="Genomic_DNA"/>
</dbReference>
<evidence type="ECO:0000259" key="3">
    <source>
        <dbReference type="Pfam" id="PF02826"/>
    </source>
</evidence>
<dbReference type="CDD" id="cd12166">
    <property type="entry name" value="2-Hacid_dh_7"/>
    <property type="match status" value="1"/>
</dbReference>
<evidence type="ECO:0000313" key="4">
    <source>
        <dbReference type="EMBL" id="MBB2987841.1"/>
    </source>
</evidence>
<dbReference type="Pfam" id="PF02826">
    <property type="entry name" value="2-Hacid_dh_C"/>
    <property type="match status" value="1"/>
</dbReference>
<protein>
    <submittedName>
        <fullName evidence="5">Phosphoglycerate dehydrogenase-like enzyme</fullName>
    </submittedName>
</protein>
<dbReference type="InterPro" id="IPR006140">
    <property type="entry name" value="D-isomer_DH_NAD-bd"/>
</dbReference>
<evidence type="ECO:0000256" key="2">
    <source>
        <dbReference type="ARBA" id="ARBA00023027"/>
    </source>
</evidence>
<keyword evidence="2" id="KW-0520">NAD</keyword>
<name>A0A495XZS0_9MICO</name>
<gene>
    <name evidence="5" type="ORF">DFJ68_1666</name>
    <name evidence="4" type="ORF">FHW14_003027</name>
</gene>
<evidence type="ECO:0000256" key="1">
    <source>
        <dbReference type="ARBA" id="ARBA00023002"/>
    </source>
</evidence>
<reference evidence="5 6" key="1">
    <citation type="submission" date="2018-10" db="EMBL/GenBank/DDBJ databases">
        <title>Sequencing the genomes of 1000 actinobacteria strains.</title>
        <authorList>
            <person name="Klenk H.-P."/>
        </authorList>
    </citation>
    <scope>NUCLEOTIDE SEQUENCE [LARGE SCALE GENOMIC DNA]</scope>
    <source>
        <strain evidence="5 6">DSM 44267</strain>
    </source>
</reference>
<dbReference type="InterPro" id="IPR036291">
    <property type="entry name" value="NAD(P)-bd_dom_sf"/>
</dbReference>